<dbReference type="AlphaFoldDB" id="A0A9W7CUR3"/>
<evidence type="ECO:0000313" key="2">
    <source>
        <dbReference type="EMBL" id="GMF39402.1"/>
    </source>
</evidence>
<organism evidence="2 3">
    <name type="scientific">Phytophthora lilii</name>
    <dbReference type="NCBI Taxonomy" id="2077276"/>
    <lineage>
        <taxon>Eukaryota</taxon>
        <taxon>Sar</taxon>
        <taxon>Stramenopiles</taxon>
        <taxon>Oomycota</taxon>
        <taxon>Peronosporomycetes</taxon>
        <taxon>Peronosporales</taxon>
        <taxon>Peronosporaceae</taxon>
        <taxon>Phytophthora</taxon>
    </lineage>
</organism>
<sequence length="308" mass="33280">MDQRNNPYGMPAGRGMPSGMPQQQPGMQQHYGMQDMMFDPLPMNNGLYHPPPPMHQQHGGMGLMQQPGMAAPEDDPRFVDDLLGALGNDPVGLGAQQQQHLGQMPSHVYDQQHLIPPHSQGLQPGRTQGMPMTSQAPPMQQGMPGSIHMNQMTPNGARMGVGLQQQPNMSAPEVSPGLGTLSGLSATIPPPNASRQAAVAPSAIVPSSTKSSTSSRALTTSSNNGGSSDEDGNMGEDDAQKKKERRRQQVRYASRRRRKKQKDEESFLRDRIAELKEQIRIIGGDLTEQCSQMAGMSEQALTEATSLA</sequence>
<dbReference type="OrthoDB" id="128725at2759"/>
<dbReference type="EMBL" id="BSXW01001832">
    <property type="protein sequence ID" value="GMF39402.1"/>
    <property type="molecule type" value="Genomic_DNA"/>
</dbReference>
<name>A0A9W7CUR3_9STRA</name>
<feature type="compositionally biased region" description="Basic residues" evidence="1">
    <location>
        <begin position="242"/>
        <end position="260"/>
    </location>
</feature>
<dbReference type="Proteomes" id="UP001165083">
    <property type="component" value="Unassembled WGS sequence"/>
</dbReference>
<accession>A0A9W7CUR3</accession>
<dbReference type="CDD" id="cd14686">
    <property type="entry name" value="bZIP"/>
    <property type="match status" value="1"/>
</dbReference>
<protein>
    <submittedName>
        <fullName evidence="2">Unnamed protein product</fullName>
    </submittedName>
</protein>
<comment type="caution">
    <text evidence="2">The sequence shown here is derived from an EMBL/GenBank/DDBJ whole genome shotgun (WGS) entry which is preliminary data.</text>
</comment>
<feature type="compositionally biased region" description="Polar residues" evidence="1">
    <location>
        <begin position="120"/>
        <end position="138"/>
    </location>
</feature>
<gene>
    <name evidence="2" type="ORF">Plil01_001631200</name>
</gene>
<feature type="region of interest" description="Disordered" evidence="1">
    <location>
        <begin position="167"/>
        <end position="266"/>
    </location>
</feature>
<feature type="region of interest" description="Disordered" evidence="1">
    <location>
        <begin position="120"/>
        <end position="140"/>
    </location>
</feature>
<feature type="compositionally biased region" description="Acidic residues" evidence="1">
    <location>
        <begin position="228"/>
        <end position="237"/>
    </location>
</feature>
<feature type="compositionally biased region" description="Low complexity" evidence="1">
    <location>
        <begin position="197"/>
        <end position="227"/>
    </location>
</feature>
<evidence type="ECO:0000256" key="1">
    <source>
        <dbReference type="SAM" id="MobiDB-lite"/>
    </source>
</evidence>
<feature type="compositionally biased region" description="Low complexity" evidence="1">
    <location>
        <begin position="15"/>
        <end position="27"/>
    </location>
</feature>
<feature type="region of interest" description="Disordered" evidence="1">
    <location>
        <begin position="1"/>
        <end position="27"/>
    </location>
</feature>
<evidence type="ECO:0000313" key="3">
    <source>
        <dbReference type="Proteomes" id="UP001165083"/>
    </source>
</evidence>
<keyword evidence="3" id="KW-1185">Reference proteome</keyword>
<proteinExistence type="predicted"/>
<reference evidence="2" key="1">
    <citation type="submission" date="2023-04" db="EMBL/GenBank/DDBJ databases">
        <title>Phytophthora lilii NBRC 32176.</title>
        <authorList>
            <person name="Ichikawa N."/>
            <person name="Sato H."/>
            <person name="Tonouchi N."/>
        </authorList>
    </citation>
    <scope>NUCLEOTIDE SEQUENCE</scope>
    <source>
        <strain evidence="2">NBRC 32176</strain>
    </source>
</reference>